<feature type="non-terminal residue" evidence="8">
    <location>
        <position position="290"/>
    </location>
</feature>
<feature type="compositionally biased region" description="Low complexity" evidence="6">
    <location>
        <begin position="8"/>
        <end position="18"/>
    </location>
</feature>
<dbReference type="GeneID" id="103652853"/>
<dbReference type="GO" id="GO:0003677">
    <property type="term" value="F:DNA binding"/>
    <property type="evidence" value="ECO:0007669"/>
    <property type="project" value="UniProtKB-KW"/>
</dbReference>
<dbReference type="CDD" id="cd00018">
    <property type="entry name" value="AP2"/>
    <property type="match status" value="1"/>
</dbReference>
<dbReference type="RefSeq" id="XP_008678055.1">
    <property type="nucleotide sequence ID" value="XM_008679833.1"/>
</dbReference>
<dbReference type="ExpressionAtlas" id="K7UQ60">
    <property type="expression patterns" value="baseline and differential"/>
</dbReference>
<dbReference type="Pfam" id="PF00847">
    <property type="entry name" value="AP2"/>
    <property type="match status" value="1"/>
</dbReference>
<reference evidence="8" key="2">
    <citation type="submission" date="2014-04" db="EMBL/GenBank/DDBJ databases">
        <title>The Maize TFome - Development of a transcription factor open reading frame collection for functional genomics.</title>
        <authorList>
            <person name="Burdo B."/>
            <person name="Gray J."/>
            <person name="Goetting-Minesky M.P."/>
            <person name="Wittler B."/>
            <person name="Hunt M."/>
            <person name="Li T."/>
            <person name="Velliquette D."/>
            <person name="Thomas J."/>
            <person name="Gentzel I."/>
            <person name="Dos Santos Brito M."/>
            <person name="Mejia-Guerra M.K."/>
            <person name="Connolly L.N."/>
            <person name="Qaisi D."/>
            <person name="Li W."/>
            <person name="Casas M.I."/>
            <person name="Doseff A.I."/>
            <person name="Grotewold E."/>
        </authorList>
    </citation>
    <scope>NUCLEOTIDE SEQUENCE</scope>
</reference>
<dbReference type="InterPro" id="IPR001471">
    <property type="entry name" value="AP2/ERF_dom"/>
</dbReference>
<accession>K7UQ60</accession>
<comment type="subcellular location">
    <subcellularLocation>
        <location evidence="1">Nucleus</location>
    </subcellularLocation>
</comment>
<dbReference type="SUPFAM" id="SSF54171">
    <property type="entry name" value="DNA-binding domain"/>
    <property type="match status" value="1"/>
</dbReference>
<evidence type="ECO:0000256" key="6">
    <source>
        <dbReference type="SAM" id="MobiDB-lite"/>
    </source>
</evidence>
<dbReference type="FunFam" id="3.30.730.10:FF:000001">
    <property type="entry name" value="Ethylene-responsive transcription factor 2"/>
    <property type="match status" value="1"/>
</dbReference>
<evidence type="ECO:0000313" key="8">
    <source>
        <dbReference type="EMBL" id="AIB05174.1"/>
    </source>
</evidence>
<dbReference type="GO" id="GO:0009873">
    <property type="term" value="P:ethylene-activated signaling pathway"/>
    <property type="evidence" value="ECO:0007669"/>
    <property type="project" value="InterPro"/>
</dbReference>
<reference evidence="10" key="1">
    <citation type="journal article" date="2009" name="Science">
        <title>The B73 maize genome: complexity, diversity, and dynamics.</title>
        <authorList>
            <person name="Schnable P.S."/>
            <person name="Ware D."/>
            <person name="Fulton R.S."/>
            <person name="Stein J.C."/>
            <person name="Wei F."/>
            <person name="Pasternak S."/>
            <person name="Liang C."/>
            <person name="Zhang J."/>
            <person name="Fulton L."/>
            <person name="Graves T.A."/>
            <person name="Minx P."/>
            <person name="Reily A.D."/>
            <person name="Courtney L."/>
            <person name="Kruchowski S.S."/>
            <person name="Tomlinson C."/>
            <person name="Strong C."/>
            <person name="Delehaunty K."/>
            <person name="Fronick C."/>
            <person name="Courtney B."/>
            <person name="Rock S.M."/>
            <person name="Belter E."/>
            <person name="Du F."/>
            <person name="Kim K."/>
            <person name="Abbott R.M."/>
            <person name="Cotton M."/>
            <person name="Levy A."/>
            <person name="Marchetto P."/>
            <person name="Ochoa K."/>
            <person name="Jackson S.M."/>
            <person name="Gillam B."/>
            <person name="Chen W."/>
            <person name="Yan L."/>
            <person name="Higginbotham J."/>
            <person name="Cardenas M."/>
            <person name="Waligorski J."/>
            <person name="Applebaum E."/>
            <person name="Phelps L."/>
            <person name="Falcone J."/>
            <person name="Kanchi K."/>
            <person name="Thane T."/>
            <person name="Scimone A."/>
            <person name="Thane N."/>
            <person name="Henke J."/>
            <person name="Wang T."/>
            <person name="Ruppert J."/>
            <person name="Shah N."/>
            <person name="Rotter K."/>
            <person name="Hodges J."/>
            <person name="Ingenthron E."/>
            <person name="Cordes M."/>
            <person name="Kohlberg S."/>
            <person name="Sgro J."/>
            <person name="Delgado B."/>
            <person name="Mead K."/>
            <person name="Chinwalla A."/>
            <person name="Leonard S."/>
            <person name="Crouse K."/>
            <person name="Collura K."/>
            <person name="Kudrna D."/>
            <person name="Currie J."/>
            <person name="He R."/>
            <person name="Angelova A."/>
            <person name="Rajasekar S."/>
            <person name="Mueller T."/>
            <person name="Lomeli R."/>
            <person name="Scara G."/>
            <person name="Ko A."/>
            <person name="Delaney K."/>
            <person name="Wissotski M."/>
            <person name="Lopez G."/>
            <person name="Campos D."/>
            <person name="Braidotti M."/>
            <person name="Ashley E."/>
            <person name="Golser W."/>
            <person name="Kim H."/>
            <person name="Lee S."/>
            <person name="Lin J."/>
            <person name="Dujmic Z."/>
            <person name="Kim W."/>
            <person name="Talag J."/>
            <person name="Zuccolo A."/>
            <person name="Fan C."/>
            <person name="Sebastian A."/>
            <person name="Kramer M."/>
            <person name="Spiegel L."/>
            <person name="Nascimento L."/>
            <person name="Zutavern T."/>
            <person name="Miller B."/>
            <person name="Ambroise C."/>
            <person name="Muller S."/>
            <person name="Spooner W."/>
            <person name="Narechania A."/>
            <person name="Ren L."/>
            <person name="Wei S."/>
            <person name="Kumari S."/>
            <person name="Faga B."/>
            <person name="Levy M.J."/>
            <person name="McMahan L."/>
            <person name="Van Buren P."/>
            <person name="Vaughn M.W."/>
            <person name="Ying K."/>
            <person name="Yeh C.-T."/>
            <person name="Emrich S.J."/>
            <person name="Jia Y."/>
            <person name="Kalyanaraman A."/>
            <person name="Hsia A.-P."/>
            <person name="Barbazuk W.B."/>
            <person name="Baucom R.S."/>
            <person name="Brutnell T.P."/>
            <person name="Carpita N.C."/>
            <person name="Chaparro C."/>
            <person name="Chia J.-M."/>
            <person name="Deragon J.-M."/>
            <person name="Estill J.C."/>
            <person name="Fu Y."/>
            <person name="Jeddeloh J.A."/>
            <person name="Han Y."/>
            <person name="Lee H."/>
            <person name="Li P."/>
            <person name="Lisch D.R."/>
            <person name="Liu S."/>
            <person name="Liu Z."/>
            <person name="Nagel D.H."/>
            <person name="McCann M.C."/>
            <person name="SanMiguel P."/>
            <person name="Myers A.M."/>
            <person name="Nettleton D."/>
            <person name="Nguyen J."/>
            <person name="Penning B.W."/>
            <person name="Ponnala L."/>
            <person name="Schneider K.L."/>
            <person name="Schwartz D.C."/>
            <person name="Sharma A."/>
            <person name="Soderlund C."/>
            <person name="Springer N.M."/>
            <person name="Sun Q."/>
            <person name="Wang H."/>
            <person name="Waterman M."/>
            <person name="Westerman R."/>
            <person name="Wolfgruber T.K."/>
            <person name="Yang L."/>
            <person name="Yu Y."/>
            <person name="Zhang L."/>
            <person name="Zhou S."/>
            <person name="Zhu Q."/>
            <person name="Bennetzen J.L."/>
            <person name="Dawe R.K."/>
            <person name="Jiang J."/>
            <person name="Jiang N."/>
            <person name="Presting G.G."/>
            <person name="Wessler S.R."/>
            <person name="Aluru S."/>
            <person name="Martienssen R.A."/>
            <person name="Clifton S.W."/>
            <person name="McCombie W.R."/>
            <person name="Wing R.A."/>
            <person name="Wilson R.K."/>
        </authorList>
    </citation>
    <scope>NUCLEOTIDE SEQUENCE [LARGE SCALE GENOMIC DNA]</scope>
    <source>
        <strain evidence="10">cv. B73</strain>
    </source>
</reference>
<dbReference type="EnsemblPlants" id="Zm00001eb168540_T001">
    <property type="protein sequence ID" value="Zm00001eb168540_P001"/>
    <property type="gene ID" value="Zm00001eb168540"/>
</dbReference>
<keyword evidence="10" id="KW-1185">Reference proteome</keyword>
<keyword evidence="4" id="KW-0804">Transcription</keyword>
<dbReference type="OrthoDB" id="670255at2759"/>
<dbReference type="GO" id="GO:0005634">
    <property type="term" value="C:nucleus"/>
    <property type="evidence" value="ECO:0007669"/>
    <property type="project" value="UniProtKB-SubCell"/>
</dbReference>
<dbReference type="PANTHER" id="PTHR31190">
    <property type="entry name" value="DNA-BINDING DOMAIN"/>
    <property type="match status" value="1"/>
</dbReference>
<dbReference type="GO" id="GO:0003700">
    <property type="term" value="F:DNA-binding transcription factor activity"/>
    <property type="evidence" value="ECO:0007669"/>
    <property type="project" value="InterPro"/>
</dbReference>
<dbReference type="Proteomes" id="UP000007305">
    <property type="component" value="Chromosome 4"/>
</dbReference>
<keyword evidence="2" id="KW-0805">Transcription regulation</keyword>
<proteinExistence type="predicted"/>
<dbReference type="KEGG" id="zma:103652853"/>
<protein>
    <submittedName>
        <fullName evidence="8">AP2-EREBP transcription factor</fullName>
    </submittedName>
</protein>
<dbReference type="EMBL" id="KJ727683">
    <property type="protein sequence ID" value="AIB05174.1"/>
    <property type="molecule type" value="Genomic_DNA"/>
</dbReference>
<reference evidence="9" key="4">
    <citation type="submission" date="2021-05" db="UniProtKB">
        <authorList>
            <consortium name="EnsemblPlants"/>
        </authorList>
    </citation>
    <scope>IDENTIFICATION</scope>
    <source>
        <strain evidence="9">cv. B73</strain>
    </source>
</reference>
<feature type="domain" description="AP2/ERF" evidence="7">
    <location>
        <begin position="118"/>
        <end position="176"/>
    </location>
</feature>
<evidence type="ECO:0000259" key="7">
    <source>
        <dbReference type="PROSITE" id="PS51032"/>
    </source>
</evidence>
<feature type="compositionally biased region" description="Low complexity" evidence="6">
    <location>
        <begin position="63"/>
        <end position="80"/>
    </location>
</feature>
<dbReference type="SMR" id="K7UQ60"/>
<dbReference type="InterPro" id="IPR036955">
    <property type="entry name" value="AP2/ERF_dom_sf"/>
</dbReference>
<dbReference type="SMART" id="SM00380">
    <property type="entry name" value="AP2"/>
    <property type="match status" value="1"/>
</dbReference>
<reference evidence="9" key="3">
    <citation type="submission" date="2019-07" db="EMBL/GenBank/DDBJ databases">
        <authorList>
            <person name="Seetharam A."/>
            <person name="Woodhouse M."/>
            <person name="Cannon E."/>
        </authorList>
    </citation>
    <scope>NUCLEOTIDE SEQUENCE [LARGE SCALE GENOMIC DNA]</scope>
    <source>
        <strain evidence="9">cv. B73</strain>
    </source>
</reference>
<dbReference type="PANTHER" id="PTHR31190:SF367">
    <property type="entry name" value="AP2_ERF DOMAIN-CONTAINING PROTEIN"/>
    <property type="match status" value="1"/>
</dbReference>
<gene>
    <name evidence="8" type="primary">EREB59</name>
    <name evidence="9" type="synonym">LOC103652853</name>
</gene>
<evidence type="ECO:0000313" key="10">
    <source>
        <dbReference type="Proteomes" id="UP000007305"/>
    </source>
</evidence>
<feature type="region of interest" description="Disordered" evidence="6">
    <location>
        <begin position="1"/>
        <end position="21"/>
    </location>
</feature>
<dbReference type="AlphaFoldDB" id="K7UQ60"/>
<dbReference type="Gramene" id="Zm00001eb168540_T001">
    <property type="protein sequence ID" value="Zm00001eb168540_P001"/>
    <property type="gene ID" value="Zm00001eb168540"/>
</dbReference>
<evidence type="ECO:0000256" key="3">
    <source>
        <dbReference type="ARBA" id="ARBA00023125"/>
    </source>
</evidence>
<evidence type="ECO:0000313" key="9">
    <source>
        <dbReference type="EnsemblPlants" id="Zm00001eb168540_P001"/>
    </source>
</evidence>
<evidence type="ECO:0000256" key="2">
    <source>
        <dbReference type="ARBA" id="ARBA00023015"/>
    </source>
</evidence>
<dbReference type="Gene3D" id="3.30.730.10">
    <property type="entry name" value="AP2/ERF domain"/>
    <property type="match status" value="1"/>
</dbReference>
<dbReference type="InterPro" id="IPR044808">
    <property type="entry name" value="ERF_plant"/>
</dbReference>
<evidence type="ECO:0000256" key="4">
    <source>
        <dbReference type="ARBA" id="ARBA00023163"/>
    </source>
</evidence>
<keyword evidence="5" id="KW-0539">Nucleus</keyword>
<organism evidence="8">
    <name type="scientific">Zea mays</name>
    <name type="common">Maize</name>
    <dbReference type="NCBI Taxonomy" id="4577"/>
    <lineage>
        <taxon>Eukaryota</taxon>
        <taxon>Viridiplantae</taxon>
        <taxon>Streptophyta</taxon>
        <taxon>Embryophyta</taxon>
        <taxon>Tracheophyta</taxon>
        <taxon>Spermatophyta</taxon>
        <taxon>Magnoliopsida</taxon>
        <taxon>Liliopsida</taxon>
        <taxon>Poales</taxon>
        <taxon>Poaceae</taxon>
        <taxon>PACMAD clade</taxon>
        <taxon>Panicoideae</taxon>
        <taxon>Andropogonodae</taxon>
        <taxon>Andropogoneae</taxon>
        <taxon>Tripsacinae</taxon>
        <taxon>Zea</taxon>
    </lineage>
</organism>
<dbReference type="InterPro" id="IPR016177">
    <property type="entry name" value="DNA-bd_dom_sf"/>
</dbReference>
<feature type="region of interest" description="Disordered" evidence="6">
    <location>
        <begin position="60"/>
        <end position="96"/>
    </location>
</feature>
<feature type="region of interest" description="Disordered" evidence="6">
    <location>
        <begin position="209"/>
        <end position="231"/>
    </location>
</feature>
<evidence type="ECO:0000256" key="1">
    <source>
        <dbReference type="ARBA" id="ARBA00004123"/>
    </source>
</evidence>
<dbReference type="PRINTS" id="PR00367">
    <property type="entry name" value="ETHRSPELEMNT"/>
</dbReference>
<name>K7UQ60_MAIZE</name>
<dbReference type="HOGENOM" id="CLU_058713_1_2_1"/>
<evidence type="ECO:0000256" key="5">
    <source>
        <dbReference type="ARBA" id="ARBA00023242"/>
    </source>
</evidence>
<keyword evidence="3" id="KW-0238">DNA-binding</keyword>
<sequence length="290" mass="30602">MEQGDPTPAASACNCDPAAAPPAWIPLHDHDDTLLQQLDAILLGMDDDDVATADDRCCSGWLSSSPSPSPSSSSEATTTASPPPSTREQHRRHAAKDAAANAALAGGGDEKRALTTAAFIGVRKRPWGKFAAEIRDSTRKGARVWLGTFDTPEAAALAYDQAALAARGAAAVLNFPVERVVESLGALALAGAGSPVLALKRRHSKRTRRRKLSAVATTDGDGKDTMKQPRQCSGLPVAVPSYTTVAAVPPQQQHATARGQSHTRYGVVELEDLGTDYLDELLRVSSELEY</sequence>
<dbReference type="PROSITE" id="PS51032">
    <property type="entry name" value="AP2_ERF"/>
    <property type="match status" value="1"/>
</dbReference>